<keyword evidence="3" id="KW-1185">Reference proteome</keyword>
<dbReference type="AlphaFoldDB" id="A0A0S2KB06"/>
<dbReference type="Proteomes" id="UP000065641">
    <property type="component" value="Chromosome"/>
</dbReference>
<reference evidence="2 3" key="1">
    <citation type="submission" date="2015-11" db="EMBL/GenBank/DDBJ databases">
        <authorList>
            <person name="Zhang Y."/>
            <person name="Guo Z."/>
        </authorList>
    </citation>
    <scope>NUCLEOTIDE SEQUENCE [LARGE SCALE GENOMIC DNA]</scope>
    <source>
        <strain evidence="2 3">KCTC 32221</strain>
    </source>
</reference>
<feature type="chain" id="PRO_5006601356" evidence="1">
    <location>
        <begin position="22"/>
        <end position="288"/>
    </location>
</feature>
<organism evidence="2 3">
    <name type="scientific">Pseudohongiella spirulinae</name>
    <dbReference type="NCBI Taxonomy" id="1249552"/>
    <lineage>
        <taxon>Bacteria</taxon>
        <taxon>Pseudomonadati</taxon>
        <taxon>Pseudomonadota</taxon>
        <taxon>Gammaproteobacteria</taxon>
        <taxon>Pseudomonadales</taxon>
        <taxon>Pseudohongiellaceae</taxon>
        <taxon>Pseudohongiella</taxon>
    </lineage>
</organism>
<sequence length="288" mass="32723" precursor="true">MKRLFLTTFAACSVLFAEANANETAPVMVEKPLWELGFGAGAFISQPQYPSSSETQTRGLGLPYIIYRGDVLRIGDGQAARAVTAENEFYEVSLSFDAAFDADSEGNKLRQGMPDLDFIFEVGPQVMFKLQNFTFRDKSRSELQLSLQARAAFSTDFSRIDHRGYVFEPMLRYRHYGLFRPEFEGTLSIRPVWATRDLHAYIYDVAPQFVSNERSVYRSEAGYFGTGINFTGTWHLNEKARIFTGIQTTFHNGAVNRDSPLYEEDFTVGFALGFIWSFLESKQTVMRP</sequence>
<accession>A0A0S2KB06</accession>
<dbReference type="EMBL" id="CP013189">
    <property type="protein sequence ID" value="ALO45516.1"/>
    <property type="molecule type" value="Genomic_DNA"/>
</dbReference>
<dbReference type="Pfam" id="PF06629">
    <property type="entry name" value="MipA"/>
    <property type="match status" value="1"/>
</dbReference>
<keyword evidence="1" id="KW-0732">Signal</keyword>
<protein>
    <submittedName>
        <fullName evidence="2">MltA-interacting MipA family protein</fullName>
    </submittedName>
</protein>
<evidence type="ECO:0000256" key="1">
    <source>
        <dbReference type="SAM" id="SignalP"/>
    </source>
</evidence>
<evidence type="ECO:0000313" key="3">
    <source>
        <dbReference type="Proteomes" id="UP000065641"/>
    </source>
</evidence>
<dbReference type="KEGG" id="pspi:PS2015_844"/>
<dbReference type="OrthoDB" id="5290976at2"/>
<dbReference type="RefSeq" id="WP_058021048.1">
    <property type="nucleotide sequence ID" value="NZ_CP013189.1"/>
</dbReference>
<feature type="signal peptide" evidence="1">
    <location>
        <begin position="1"/>
        <end position="21"/>
    </location>
</feature>
<evidence type="ECO:0000313" key="2">
    <source>
        <dbReference type="EMBL" id="ALO45516.1"/>
    </source>
</evidence>
<dbReference type="STRING" id="1249552.PS2015_844"/>
<name>A0A0S2KB06_9GAMM</name>
<dbReference type="InterPro" id="IPR010583">
    <property type="entry name" value="MipA"/>
</dbReference>
<proteinExistence type="predicted"/>
<gene>
    <name evidence="2" type="ORF">PS2015_844</name>
</gene>